<dbReference type="AlphaFoldDB" id="A0A0V1K2P3"/>
<reference evidence="1 2" key="1">
    <citation type="submission" date="2015-01" db="EMBL/GenBank/DDBJ databases">
        <title>Evolution of Trichinella species and genotypes.</title>
        <authorList>
            <person name="Korhonen P.K."/>
            <person name="Edoardo P."/>
            <person name="Giuseppe L.R."/>
            <person name="Gasser R.B."/>
        </authorList>
    </citation>
    <scope>NUCLEOTIDE SEQUENCE [LARGE SCALE GENOMIC DNA]</scope>
    <source>
        <strain evidence="1">ISS176</strain>
    </source>
</reference>
<proteinExistence type="predicted"/>
<comment type="caution">
    <text evidence="1">The sequence shown here is derived from an EMBL/GenBank/DDBJ whole genome shotgun (WGS) entry which is preliminary data.</text>
</comment>
<gene>
    <name evidence="1" type="ORF">T4C_2013</name>
</gene>
<evidence type="ECO:0000313" key="1">
    <source>
        <dbReference type="EMBL" id="KRZ41498.1"/>
    </source>
</evidence>
<evidence type="ECO:0000313" key="2">
    <source>
        <dbReference type="Proteomes" id="UP000054826"/>
    </source>
</evidence>
<organism evidence="1 2">
    <name type="scientific">Trichinella pseudospiralis</name>
    <name type="common">Parasitic roundworm</name>
    <dbReference type="NCBI Taxonomy" id="6337"/>
    <lineage>
        <taxon>Eukaryota</taxon>
        <taxon>Metazoa</taxon>
        <taxon>Ecdysozoa</taxon>
        <taxon>Nematoda</taxon>
        <taxon>Enoplea</taxon>
        <taxon>Dorylaimia</taxon>
        <taxon>Trichinellida</taxon>
        <taxon>Trichinellidae</taxon>
        <taxon>Trichinella</taxon>
    </lineage>
</organism>
<accession>A0A0V1K2P3</accession>
<name>A0A0V1K2P3_TRIPS</name>
<dbReference type="Proteomes" id="UP000054826">
    <property type="component" value="Unassembled WGS sequence"/>
</dbReference>
<protein>
    <submittedName>
        <fullName evidence="1">Uncharacterized protein</fullName>
    </submittedName>
</protein>
<sequence>MKNHYFSNLLLAITVKYPTDIFTDYEKFVHRLMGSALFFEFMCNESAMNSVENPLRLSLTIRIRYRNRRLAVVLTLLSLRRASDSVSETQLPTYSWIEQTPTVYKHLFVLFYRVFIVKFIKEEQKFDLATSDTDPLDEKLTYSEAITMLRKLQRYLFQEHSDLAPTLLKMESKLEKTEAKKRMKRSHKSSILDYLTVDDT</sequence>
<dbReference type="EMBL" id="JYDV01000020">
    <property type="protein sequence ID" value="KRZ41498.1"/>
    <property type="molecule type" value="Genomic_DNA"/>
</dbReference>